<evidence type="ECO:0000256" key="1">
    <source>
        <dbReference type="SAM" id="MobiDB-lite"/>
    </source>
</evidence>
<evidence type="ECO:0000313" key="4">
    <source>
        <dbReference type="Proteomes" id="UP001432011"/>
    </source>
</evidence>
<feature type="transmembrane region" description="Helical" evidence="2">
    <location>
        <begin position="80"/>
        <end position="98"/>
    </location>
</feature>
<keyword evidence="2" id="KW-0472">Membrane</keyword>
<keyword evidence="4" id="KW-1185">Reference proteome</keyword>
<protein>
    <submittedName>
        <fullName evidence="3">ABA4-like family protein</fullName>
    </submittedName>
</protein>
<dbReference type="InterPro" id="IPR025461">
    <property type="entry name" value="ABA4-like"/>
</dbReference>
<name>A0ABZ1STC3_9ACTN</name>
<accession>A0ABZ1STC3</accession>
<sequence>MTETLFELAFPLATPFWILMILVPAWSWTHRIVSSPLIVVPPLLVYLVLVIPRFGALWAAVSRPDLRVLTDFFGSPDGAAVLWAHVIGFDLFVGRWIYLDSRERGISPLVTSPILLLTVLLSPIGTMLYLAARLILPSRAARARGTVPGAHDPSPGPVPAARDPSPGPLPDD</sequence>
<dbReference type="PANTHER" id="PTHR34543">
    <property type="entry name" value="PROTEIN ABA DEFICIENT 4, CHLOROPLASTIC"/>
    <property type="match status" value="1"/>
</dbReference>
<evidence type="ECO:0000256" key="2">
    <source>
        <dbReference type="SAM" id="Phobius"/>
    </source>
</evidence>
<reference evidence="3" key="1">
    <citation type="submission" date="2022-10" db="EMBL/GenBank/DDBJ databases">
        <title>The complete genomes of actinobacterial strains from the NBC collection.</title>
        <authorList>
            <person name="Joergensen T.S."/>
            <person name="Alvarez Arevalo M."/>
            <person name="Sterndorff E.B."/>
            <person name="Faurdal D."/>
            <person name="Vuksanovic O."/>
            <person name="Mourched A.-S."/>
            <person name="Charusanti P."/>
            <person name="Shaw S."/>
            <person name="Blin K."/>
            <person name="Weber T."/>
        </authorList>
    </citation>
    <scope>NUCLEOTIDE SEQUENCE</scope>
    <source>
        <strain evidence="3">NBC_00254</strain>
    </source>
</reference>
<feature type="region of interest" description="Disordered" evidence="1">
    <location>
        <begin position="145"/>
        <end position="172"/>
    </location>
</feature>
<dbReference type="PANTHER" id="PTHR34543:SF1">
    <property type="entry name" value="PROTEIN ABA DEFICIENT 4, CHLOROPLASTIC"/>
    <property type="match status" value="1"/>
</dbReference>
<keyword evidence="2" id="KW-0812">Transmembrane</keyword>
<feature type="transmembrane region" description="Helical" evidence="2">
    <location>
        <begin position="38"/>
        <end position="60"/>
    </location>
</feature>
<gene>
    <name evidence="3" type="ORF">OG913_02960</name>
</gene>
<dbReference type="EMBL" id="CP108085">
    <property type="protein sequence ID" value="WUP76001.1"/>
    <property type="molecule type" value="Genomic_DNA"/>
</dbReference>
<organism evidence="3 4">
    <name type="scientific">Microbispora hainanensis</name>
    <dbReference type="NCBI Taxonomy" id="568844"/>
    <lineage>
        <taxon>Bacteria</taxon>
        <taxon>Bacillati</taxon>
        <taxon>Actinomycetota</taxon>
        <taxon>Actinomycetes</taxon>
        <taxon>Streptosporangiales</taxon>
        <taxon>Streptosporangiaceae</taxon>
        <taxon>Microbispora</taxon>
    </lineage>
</organism>
<proteinExistence type="predicted"/>
<dbReference type="Pfam" id="PF14108">
    <property type="entry name" value="ABA4-like"/>
    <property type="match status" value="1"/>
</dbReference>
<dbReference type="Proteomes" id="UP001432011">
    <property type="component" value="Chromosome"/>
</dbReference>
<keyword evidence="2" id="KW-1133">Transmembrane helix</keyword>
<dbReference type="RefSeq" id="WP_328709700.1">
    <property type="nucleotide sequence ID" value="NZ_CP108085.1"/>
</dbReference>
<feature type="transmembrane region" description="Helical" evidence="2">
    <location>
        <begin position="110"/>
        <end position="132"/>
    </location>
</feature>
<feature type="transmembrane region" description="Helical" evidence="2">
    <location>
        <begin position="6"/>
        <end position="26"/>
    </location>
</feature>
<evidence type="ECO:0000313" key="3">
    <source>
        <dbReference type="EMBL" id="WUP76001.1"/>
    </source>
</evidence>